<keyword evidence="3 9" id="KW-0479">Metal-binding</keyword>
<name>A0A2U2DR20_9HYPH</name>
<keyword evidence="8 10" id="KW-0961">Cell wall biogenesis/degradation</keyword>
<evidence type="ECO:0000313" key="12">
    <source>
        <dbReference type="EMBL" id="PWE55747.1"/>
    </source>
</evidence>
<keyword evidence="6 9" id="KW-0224">Dipeptidase</keyword>
<evidence type="ECO:0000313" key="13">
    <source>
        <dbReference type="Proteomes" id="UP000245252"/>
    </source>
</evidence>
<proteinExistence type="inferred from homology"/>
<evidence type="ECO:0000256" key="3">
    <source>
        <dbReference type="ARBA" id="ARBA00022723"/>
    </source>
</evidence>
<comment type="function">
    <text evidence="9 10">Catalyzes hydrolysis of the D-alanyl-D-alanine dipeptide.</text>
</comment>
<keyword evidence="13" id="KW-1185">Reference proteome</keyword>
<evidence type="ECO:0000256" key="2">
    <source>
        <dbReference type="ARBA" id="ARBA00022670"/>
    </source>
</evidence>
<comment type="caution">
    <text evidence="12">The sequence shown here is derived from an EMBL/GenBank/DDBJ whole genome shotgun (WGS) entry which is preliminary data.</text>
</comment>
<sequence>MKRRLAAIVLAVSLTTLSLVGAGERPPGFADLRAIDPTIRQDIRYATDNNFTRSVVPGYVAPACILAEPVAKALAQVQKALKPQQLGLQVFDCYRPSRAVKFFVAWASEKGKPDPEYYPEFARNTLIAKGYIAARSGHSSGGSIDLTLGKLTPTGFEALDMGTDFDFFDPRSHTRSKAVSAEALANRQLLVKAMQQAGFANYDREWWHFSFRKEPFAGKAFDFDVRE</sequence>
<comment type="catalytic activity">
    <reaction evidence="1 9 10">
        <text>D-alanyl-D-alanine + H2O = 2 D-alanine</text>
        <dbReference type="Rhea" id="RHEA:20661"/>
        <dbReference type="ChEBI" id="CHEBI:15377"/>
        <dbReference type="ChEBI" id="CHEBI:57416"/>
        <dbReference type="ChEBI" id="CHEBI:57822"/>
        <dbReference type="EC" id="3.4.13.22"/>
    </reaction>
</comment>
<accession>A0A2U2DR20</accession>
<keyword evidence="7 9" id="KW-0482">Metalloprotease</keyword>
<dbReference type="InterPro" id="IPR000755">
    <property type="entry name" value="A_A_dipeptidase"/>
</dbReference>
<protein>
    <recommendedName>
        <fullName evidence="9 10">D-alanyl-D-alanine dipeptidase</fullName>
        <shortName evidence="9 10">D-Ala-D-Ala dipeptidase</shortName>
        <ecNumber evidence="9 10">3.4.13.22</ecNumber>
    </recommendedName>
</protein>
<evidence type="ECO:0000256" key="11">
    <source>
        <dbReference type="SAM" id="SignalP"/>
    </source>
</evidence>
<evidence type="ECO:0000256" key="9">
    <source>
        <dbReference type="HAMAP-Rule" id="MF_01924"/>
    </source>
</evidence>
<organism evidence="12 13">
    <name type="scientific">Metarhizobium album</name>
    <dbReference type="NCBI Taxonomy" id="2182425"/>
    <lineage>
        <taxon>Bacteria</taxon>
        <taxon>Pseudomonadati</taxon>
        <taxon>Pseudomonadota</taxon>
        <taxon>Alphaproteobacteria</taxon>
        <taxon>Hyphomicrobiales</taxon>
        <taxon>Rhizobiaceae</taxon>
        <taxon>Metarhizobium</taxon>
    </lineage>
</organism>
<feature type="site" description="Transition state stabilizer" evidence="9">
    <location>
        <position position="95"/>
    </location>
</feature>
<keyword evidence="11" id="KW-0732">Signal</keyword>
<dbReference type="GO" id="GO:0071555">
    <property type="term" value="P:cell wall organization"/>
    <property type="evidence" value="ECO:0007669"/>
    <property type="project" value="UniProtKB-KW"/>
</dbReference>
<dbReference type="SUPFAM" id="SSF55166">
    <property type="entry name" value="Hedgehog/DD-peptidase"/>
    <property type="match status" value="1"/>
</dbReference>
<dbReference type="EMBL" id="QFBC01000005">
    <property type="protein sequence ID" value="PWE55747.1"/>
    <property type="molecule type" value="Genomic_DNA"/>
</dbReference>
<evidence type="ECO:0000256" key="6">
    <source>
        <dbReference type="ARBA" id="ARBA00022997"/>
    </source>
</evidence>
<feature type="binding site" evidence="9">
    <location>
        <position position="138"/>
    </location>
    <ligand>
        <name>Zn(2+)</name>
        <dbReference type="ChEBI" id="CHEBI:29105"/>
        <note>catalytic</note>
    </ligand>
</feature>
<feature type="binding site" evidence="9">
    <location>
        <position position="145"/>
    </location>
    <ligand>
        <name>Zn(2+)</name>
        <dbReference type="ChEBI" id="CHEBI:29105"/>
        <note>catalytic</note>
    </ligand>
</feature>
<keyword evidence="4 9" id="KW-0378">Hydrolase</keyword>
<dbReference type="Proteomes" id="UP000245252">
    <property type="component" value="Unassembled WGS sequence"/>
</dbReference>
<reference evidence="12 13" key="1">
    <citation type="submission" date="2018-05" db="EMBL/GenBank/DDBJ databases">
        <title>The draft genome of strain NS-104.</title>
        <authorList>
            <person name="Hang P."/>
            <person name="Jiang J."/>
        </authorList>
    </citation>
    <scope>NUCLEOTIDE SEQUENCE [LARGE SCALE GENOMIC DNA]</scope>
    <source>
        <strain evidence="12 13">NS-104</strain>
    </source>
</reference>
<feature type="binding site" evidence="9">
    <location>
        <position position="208"/>
    </location>
    <ligand>
        <name>Zn(2+)</name>
        <dbReference type="ChEBI" id="CHEBI:29105"/>
        <note>catalytic</note>
    </ligand>
</feature>
<gene>
    <name evidence="9" type="primary">ddpX</name>
    <name evidence="12" type="ORF">DEM27_13805</name>
</gene>
<dbReference type="CDD" id="cd14817">
    <property type="entry name" value="D-Ala-D-Ala_dipeptidase_VanX"/>
    <property type="match status" value="1"/>
</dbReference>
<feature type="active site" description="Proton donor/acceptor" evidence="9">
    <location>
        <position position="205"/>
    </location>
</feature>
<evidence type="ECO:0000256" key="1">
    <source>
        <dbReference type="ARBA" id="ARBA00001362"/>
    </source>
</evidence>
<comment type="similarity">
    <text evidence="9 10">Belongs to the peptidase M15D family.</text>
</comment>
<feature type="chain" id="PRO_5015563894" description="D-alanyl-D-alanine dipeptidase" evidence="11">
    <location>
        <begin position="23"/>
        <end position="227"/>
    </location>
</feature>
<dbReference type="GO" id="GO:0006508">
    <property type="term" value="P:proteolysis"/>
    <property type="evidence" value="ECO:0007669"/>
    <property type="project" value="UniProtKB-KW"/>
</dbReference>
<comment type="cofactor">
    <cofactor evidence="9">
        <name>Zn(2+)</name>
        <dbReference type="ChEBI" id="CHEBI:29105"/>
    </cofactor>
    <text evidence="9">Binds 1 zinc ion per subunit.</text>
</comment>
<keyword evidence="2 9" id="KW-0645">Protease</keyword>
<dbReference type="PIRSF" id="PIRSF026671">
    <property type="entry name" value="AA_dipeptidase"/>
    <property type="match status" value="1"/>
</dbReference>
<dbReference type="AlphaFoldDB" id="A0A2U2DR20"/>
<evidence type="ECO:0000256" key="5">
    <source>
        <dbReference type="ARBA" id="ARBA00022833"/>
    </source>
</evidence>
<dbReference type="HAMAP" id="MF_01924">
    <property type="entry name" value="A_A_dipeptidase"/>
    <property type="match status" value="1"/>
</dbReference>
<dbReference type="RefSeq" id="WP_109458824.1">
    <property type="nucleotide sequence ID" value="NZ_QFBC01000005.1"/>
</dbReference>
<evidence type="ECO:0000256" key="4">
    <source>
        <dbReference type="ARBA" id="ARBA00022801"/>
    </source>
</evidence>
<keyword evidence="5 9" id="KW-0862">Zinc</keyword>
<feature type="signal peptide" evidence="11">
    <location>
        <begin position="1"/>
        <end position="22"/>
    </location>
</feature>
<evidence type="ECO:0000256" key="8">
    <source>
        <dbReference type="ARBA" id="ARBA00023316"/>
    </source>
</evidence>
<evidence type="ECO:0000256" key="7">
    <source>
        <dbReference type="ARBA" id="ARBA00023049"/>
    </source>
</evidence>
<dbReference type="Pfam" id="PF01427">
    <property type="entry name" value="Peptidase_M15"/>
    <property type="match status" value="1"/>
</dbReference>
<dbReference type="PANTHER" id="PTHR43126">
    <property type="entry name" value="D-ALANYL-D-ALANINE DIPEPTIDASE"/>
    <property type="match status" value="1"/>
</dbReference>
<evidence type="ECO:0000256" key="10">
    <source>
        <dbReference type="PIRNR" id="PIRNR026671"/>
    </source>
</evidence>
<dbReference type="GO" id="GO:0008237">
    <property type="term" value="F:metallopeptidase activity"/>
    <property type="evidence" value="ECO:0007669"/>
    <property type="project" value="UniProtKB-KW"/>
</dbReference>
<dbReference type="GO" id="GO:0008270">
    <property type="term" value="F:zinc ion binding"/>
    <property type="evidence" value="ECO:0007669"/>
    <property type="project" value="UniProtKB-UniRule"/>
</dbReference>
<dbReference type="InterPro" id="IPR009045">
    <property type="entry name" value="Zn_M74/Hedgehog-like"/>
</dbReference>
<dbReference type="EC" id="3.4.13.22" evidence="9 10"/>
<dbReference type="GO" id="GO:0160237">
    <property type="term" value="F:D-Ala-D-Ala dipeptidase activity"/>
    <property type="evidence" value="ECO:0007669"/>
    <property type="project" value="UniProtKB-EC"/>
</dbReference>
<dbReference type="OrthoDB" id="9801430at2"/>
<dbReference type="PANTHER" id="PTHR43126:SF1">
    <property type="entry name" value="D-ALANYL-D-ALANINE DIPEPTIDASE"/>
    <property type="match status" value="1"/>
</dbReference>
<dbReference type="Gene3D" id="3.30.1380.10">
    <property type="match status" value="1"/>
</dbReference>